<proteinExistence type="predicted"/>
<keyword evidence="6 9" id="KW-0275">Fatty acid biosynthesis</keyword>
<dbReference type="CDD" id="cd06850">
    <property type="entry name" value="biotinyl_domain"/>
    <property type="match status" value="1"/>
</dbReference>
<dbReference type="PROSITE" id="PS00188">
    <property type="entry name" value="BIOTIN"/>
    <property type="match status" value="1"/>
</dbReference>
<comment type="pathway">
    <text evidence="1 9">Lipid metabolism; fatty acid biosynthesis.</text>
</comment>
<dbReference type="AlphaFoldDB" id="A0A239DVH4"/>
<keyword evidence="4 9" id="KW-0276">Fatty acid metabolism</keyword>
<gene>
    <name evidence="12" type="ORF">SAMN05421642_10232</name>
</gene>
<evidence type="ECO:0000256" key="6">
    <source>
        <dbReference type="ARBA" id="ARBA00023160"/>
    </source>
</evidence>
<keyword evidence="7 9" id="KW-0092">Biotin</keyword>
<dbReference type="OrthoDB" id="9811735at2"/>
<evidence type="ECO:0000256" key="5">
    <source>
        <dbReference type="ARBA" id="ARBA00023098"/>
    </source>
</evidence>
<dbReference type="Pfam" id="PF00364">
    <property type="entry name" value="Biotin_lipoyl"/>
    <property type="match status" value="1"/>
</dbReference>
<dbReference type="PANTHER" id="PTHR45266">
    <property type="entry name" value="OXALOACETATE DECARBOXYLASE ALPHA CHAIN"/>
    <property type="match status" value="1"/>
</dbReference>
<dbReference type="PRINTS" id="PR01071">
    <property type="entry name" value="ACOABIOTINCC"/>
</dbReference>
<dbReference type="UniPathway" id="UPA00094"/>
<dbReference type="InterPro" id="IPR011053">
    <property type="entry name" value="Single_hybrid_motif"/>
</dbReference>
<evidence type="ECO:0000256" key="8">
    <source>
        <dbReference type="ARBA" id="ARBA00048501"/>
    </source>
</evidence>
<feature type="region of interest" description="Disordered" evidence="10">
    <location>
        <begin position="45"/>
        <end position="86"/>
    </location>
</feature>
<dbReference type="PANTHER" id="PTHR45266:SF3">
    <property type="entry name" value="OXALOACETATE DECARBOXYLASE ALPHA CHAIN"/>
    <property type="match status" value="1"/>
</dbReference>
<comment type="catalytic activity">
    <reaction evidence="8">
        <text>N(6)-biotinyl-L-lysyl-[protein] + hydrogencarbonate + ATP = N(6)-carboxybiotinyl-L-lysyl-[protein] + ADP + phosphate + H(+)</text>
        <dbReference type="Rhea" id="RHEA:13501"/>
        <dbReference type="Rhea" id="RHEA-COMP:10505"/>
        <dbReference type="Rhea" id="RHEA-COMP:10506"/>
        <dbReference type="ChEBI" id="CHEBI:15378"/>
        <dbReference type="ChEBI" id="CHEBI:17544"/>
        <dbReference type="ChEBI" id="CHEBI:30616"/>
        <dbReference type="ChEBI" id="CHEBI:43474"/>
        <dbReference type="ChEBI" id="CHEBI:83144"/>
        <dbReference type="ChEBI" id="CHEBI:83145"/>
        <dbReference type="ChEBI" id="CHEBI:456216"/>
        <dbReference type="EC" id="6.3.4.14"/>
    </reaction>
    <physiologicalReaction direction="left-to-right" evidence="8">
        <dbReference type="Rhea" id="RHEA:13502"/>
    </physiologicalReaction>
</comment>
<keyword evidence="5 9" id="KW-0443">Lipid metabolism</keyword>
<keyword evidence="13" id="KW-1185">Reference proteome</keyword>
<feature type="compositionally biased region" description="Basic and acidic residues" evidence="10">
    <location>
        <begin position="54"/>
        <end position="66"/>
    </location>
</feature>
<dbReference type="GO" id="GO:0004075">
    <property type="term" value="F:biotin carboxylase activity"/>
    <property type="evidence" value="ECO:0007669"/>
    <property type="project" value="UniProtKB-EC"/>
</dbReference>
<dbReference type="InterPro" id="IPR001249">
    <property type="entry name" value="AcCoA_biotinCC"/>
</dbReference>
<dbReference type="Gene3D" id="2.40.50.100">
    <property type="match status" value="1"/>
</dbReference>
<evidence type="ECO:0000259" key="11">
    <source>
        <dbReference type="PROSITE" id="PS50968"/>
    </source>
</evidence>
<evidence type="ECO:0000313" key="13">
    <source>
        <dbReference type="Proteomes" id="UP000198327"/>
    </source>
</evidence>
<dbReference type="Proteomes" id="UP000198327">
    <property type="component" value="Unassembled WGS sequence"/>
</dbReference>
<evidence type="ECO:0000313" key="12">
    <source>
        <dbReference type="EMBL" id="SNS35713.1"/>
    </source>
</evidence>
<evidence type="ECO:0000256" key="4">
    <source>
        <dbReference type="ARBA" id="ARBA00022832"/>
    </source>
</evidence>
<accession>A0A239DVH4</accession>
<name>A0A239DVH4_9NOCA</name>
<dbReference type="InterPro" id="IPR050709">
    <property type="entry name" value="Biotin_Carboxyl_Carrier/Decarb"/>
</dbReference>
<evidence type="ECO:0000256" key="10">
    <source>
        <dbReference type="SAM" id="MobiDB-lite"/>
    </source>
</evidence>
<evidence type="ECO:0000256" key="9">
    <source>
        <dbReference type="RuleBase" id="RU364072"/>
    </source>
</evidence>
<dbReference type="SUPFAM" id="SSF51230">
    <property type="entry name" value="Single hybrid motif"/>
    <property type="match status" value="1"/>
</dbReference>
<dbReference type="GO" id="GO:0006633">
    <property type="term" value="P:fatty acid biosynthetic process"/>
    <property type="evidence" value="ECO:0007669"/>
    <property type="project" value="UniProtKB-UniPathway"/>
</dbReference>
<dbReference type="InterPro" id="IPR001882">
    <property type="entry name" value="Biotin_BS"/>
</dbReference>
<organism evidence="12 13">
    <name type="scientific">Rhodococcoides kyotonense</name>
    <dbReference type="NCBI Taxonomy" id="398843"/>
    <lineage>
        <taxon>Bacteria</taxon>
        <taxon>Bacillati</taxon>
        <taxon>Actinomycetota</taxon>
        <taxon>Actinomycetes</taxon>
        <taxon>Mycobacteriales</taxon>
        <taxon>Nocardiaceae</taxon>
        <taxon>Rhodococcoides</taxon>
    </lineage>
</organism>
<comment type="function">
    <text evidence="9">This protein is a component of the acetyl coenzyme A carboxylase complex; first, biotin carboxylase catalyzes the carboxylation of the carrier protein and then the transcarboxylase transfers the carboxyl group to form malonyl-CoA.</text>
</comment>
<reference evidence="13" key="1">
    <citation type="submission" date="2017-06" db="EMBL/GenBank/DDBJ databases">
        <authorList>
            <person name="Varghese N."/>
            <person name="Submissions S."/>
        </authorList>
    </citation>
    <scope>NUCLEOTIDE SEQUENCE [LARGE SCALE GENOMIC DNA]</scope>
    <source>
        <strain evidence="13">JCM 23211</strain>
    </source>
</reference>
<dbReference type="EMBL" id="FZOW01000002">
    <property type="protein sequence ID" value="SNS35713.1"/>
    <property type="molecule type" value="Genomic_DNA"/>
</dbReference>
<evidence type="ECO:0000256" key="1">
    <source>
        <dbReference type="ARBA" id="ARBA00005194"/>
    </source>
</evidence>
<dbReference type="GO" id="GO:0003989">
    <property type="term" value="F:acetyl-CoA carboxylase activity"/>
    <property type="evidence" value="ECO:0007669"/>
    <property type="project" value="InterPro"/>
</dbReference>
<dbReference type="RefSeq" id="WP_089243126.1">
    <property type="nucleotide sequence ID" value="NZ_FZOW01000002.1"/>
</dbReference>
<sequence>MTENTAVPTEVTIRELTELVREFTDSGWASLELDIRGTRLVLGRDGVPSGAADATRERKVGPETDSARTGGEPARERTVTAETSHARTGNEVAVNSPVVGSFWTAPSPGEAPFVTVGQHIDEGQQLGIVEVMKLMSNVSSPVAGTVVAIEAQNGDMVEYDQVLFLIDPDDE</sequence>
<dbReference type="InterPro" id="IPR000089">
    <property type="entry name" value="Biotin_lipoyl"/>
</dbReference>
<protein>
    <recommendedName>
        <fullName evidence="2 9">Biotin carboxyl carrier protein of acetyl-CoA carboxylase</fullName>
    </recommendedName>
</protein>
<evidence type="ECO:0000256" key="7">
    <source>
        <dbReference type="ARBA" id="ARBA00023267"/>
    </source>
</evidence>
<dbReference type="GO" id="GO:0009317">
    <property type="term" value="C:acetyl-CoA carboxylase complex"/>
    <property type="evidence" value="ECO:0007669"/>
    <property type="project" value="InterPro"/>
</dbReference>
<dbReference type="PROSITE" id="PS50968">
    <property type="entry name" value="BIOTINYL_LIPOYL"/>
    <property type="match status" value="1"/>
</dbReference>
<keyword evidence="3 9" id="KW-0444">Lipid biosynthesis</keyword>
<evidence type="ECO:0000256" key="3">
    <source>
        <dbReference type="ARBA" id="ARBA00022516"/>
    </source>
</evidence>
<evidence type="ECO:0000256" key="2">
    <source>
        <dbReference type="ARBA" id="ARBA00017562"/>
    </source>
</evidence>
<feature type="domain" description="Lipoyl-binding" evidence="11">
    <location>
        <begin position="91"/>
        <end position="167"/>
    </location>
</feature>